<dbReference type="Proteomes" id="UP000283374">
    <property type="component" value="Unassembled WGS sequence"/>
</dbReference>
<dbReference type="OrthoDB" id="572586at2"/>
<dbReference type="GO" id="GO:0016301">
    <property type="term" value="F:kinase activity"/>
    <property type="evidence" value="ECO:0007669"/>
    <property type="project" value="UniProtKB-KW"/>
</dbReference>
<keyword evidence="1" id="KW-0808">Transferase</keyword>
<dbReference type="InterPro" id="IPR027417">
    <property type="entry name" value="P-loop_NTPase"/>
</dbReference>
<sequence>MIPTTPDALVDRIVDLVVARPGRVRLVVDGAPATEPDRLADALVDPLRAAGRAALRVPAAGFWRPASIRLEHGHQDALAYLEDWLDEGALAREVLTPLADGGTGRFLPSLWDPVRDRATRAAYEQAPEAAVLVVDGSMLLGRGLPFDLAVHLTVRPATLARRTPPQDAWTLEAFELYEARADPTGVADLVVRVDDPRHPAVAI</sequence>
<gene>
    <name evidence="1" type="ORF">D1825_15845</name>
</gene>
<evidence type="ECO:0000313" key="2">
    <source>
        <dbReference type="Proteomes" id="UP000283374"/>
    </source>
</evidence>
<dbReference type="EMBL" id="QWKP01000219">
    <property type="protein sequence ID" value="RHA37921.1"/>
    <property type="molecule type" value="Genomic_DNA"/>
</dbReference>
<keyword evidence="2" id="KW-1185">Reference proteome</keyword>
<dbReference type="AlphaFoldDB" id="A0A413RI66"/>
<organism evidence="1 2">
    <name type="scientific">Cellulomonas rhizosphaerae</name>
    <dbReference type="NCBI Taxonomy" id="2293719"/>
    <lineage>
        <taxon>Bacteria</taxon>
        <taxon>Bacillati</taxon>
        <taxon>Actinomycetota</taxon>
        <taxon>Actinomycetes</taxon>
        <taxon>Micrococcales</taxon>
        <taxon>Cellulomonadaceae</taxon>
        <taxon>Cellulomonas</taxon>
    </lineage>
</organism>
<protein>
    <submittedName>
        <fullName evidence="1">Uridine kinase</fullName>
    </submittedName>
</protein>
<name>A0A413RI66_9CELL</name>
<comment type="caution">
    <text evidence="1">The sequence shown here is derived from an EMBL/GenBank/DDBJ whole genome shotgun (WGS) entry which is preliminary data.</text>
</comment>
<evidence type="ECO:0000313" key="1">
    <source>
        <dbReference type="EMBL" id="RHA37921.1"/>
    </source>
</evidence>
<accession>A0A413RI66</accession>
<keyword evidence="1" id="KW-0418">Kinase</keyword>
<proteinExistence type="predicted"/>
<reference evidence="1 2" key="1">
    <citation type="submission" date="2018-08" db="EMBL/GenBank/DDBJ databases">
        <title>Cellulomonas rhizosphaerae sp. nov., a novel actinomycete isolated from soil.</title>
        <authorList>
            <person name="Tian Y."/>
        </authorList>
    </citation>
    <scope>NUCLEOTIDE SEQUENCE [LARGE SCALE GENOMIC DNA]</scope>
    <source>
        <strain evidence="1 2">NEAU-TCZ24</strain>
    </source>
</reference>
<dbReference type="Gene3D" id="3.40.50.300">
    <property type="entry name" value="P-loop containing nucleotide triphosphate hydrolases"/>
    <property type="match status" value="1"/>
</dbReference>